<keyword evidence="2" id="KW-1185">Reference proteome</keyword>
<protein>
    <submittedName>
        <fullName evidence="1">Uncharacterized protein</fullName>
    </submittedName>
</protein>
<gene>
    <name evidence="1" type="ORF">N7505_012048</name>
</gene>
<sequence length="202" mass="22827">MLGPDPLTSKDLQLEGPWGFDSKNTTLVHCVVRKIGATKAALQGSHPWKKQVRHQRYYDFYKSWNELFRGFLQAGVDLNNIVGQQPLSLAFLEGYIDWLDISKCQMSSPSEALPKWLTDLKSAGVDLQEFGDIEDSMWKIDIGQGDGESSGCHRLIGLSYGSCIDDWGFLELNRATCGDDGRWMAWRINIFITLSIIFMQSI</sequence>
<organism evidence="1 2">
    <name type="scientific">Penicillium chrysogenum</name>
    <name type="common">Penicillium notatum</name>
    <dbReference type="NCBI Taxonomy" id="5076"/>
    <lineage>
        <taxon>Eukaryota</taxon>
        <taxon>Fungi</taxon>
        <taxon>Dikarya</taxon>
        <taxon>Ascomycota</taxon>
        <taxon>Pezizomycotina</taxon>
        <taxon>Eurotiomycetes</taxon>
        <taxon>Eurotiomycetidae</taxon>
        <taxon>Eurotiales</taxon>
        <taxon>Aspergillaceae</taxon>
        <taxon>Penicillium</taxon>
        <taxon>Penicillium chrysogenum species complex</taxon>
    </lineage>
</organism>
<evidence type="ECO:0000313" key="2">
    <source>
        <dbReference type="Proteomes" id="UP001220256"/>
    </source>
</evidence>
<dbReference type="Proteomes" id="UP001220256">
    <property type="component" value="Unassembled WGS sequence"/>
</dbReference>
<name>A0ABQ8W0G0_PENCH</name>
<evidence type="ECO:0000313" key="1">
    <source>
        <dbReference type="EMBL" id="KAJ5253385.1"/>
    </source>
</evidence>
<dbReference type="EMBL" id="JAPVEB010000012">
    <property type="protein sequence ID" value="KAJ5253385.1"/>
    <property type="molecule type" value="Genomic_DNA"/>
</dbReference>
<reference evidence="1 2" key="1">
    <citation type="journal article" date="2023" name="IMA Fungus">
        <title>Comparative genomic study of the Penicillium genus elucidates a diverse pangenome and 15 lateral gene transfer events.</title>
        <authorList>
            <person name="Petersen C."/>
            <person name="Sorensen T."/>
            <person name="Nielsen M.R."/>
            <person name="Sondergaard T.E."/>
            <person name="Sorensen J.L."/>
            <person name="Fitzpatrick D.A."/>
            <person name="Frisvad J.C."/>
            <person name="Nielsen K.L."/>
        </authorList>
    </citation>
    <scope>NUCLEOTIDE SEQUENCE [LARGE SCALE GENOMIC DNA]</scope>
    <source>
        <strain evidence="1 2">IBT 3361</strain>
    </source>
</reference>
<accession>A0ABQ8W0G0</accession>
<comment type="caution">
    <text evidence="1">The sequence shown here is derived from an EMBL/GenBank/DDBJ whole genome shotgun (WGS) entry which is preliminary data.</text>
</comment>
<proteinExistence type="predicted"/>